<gene>
    <name evidence="2" type="ORF">CEUTPL_LOCUS14629</name>
</gene>
<dbReference type="EMBL" id="CAKJTU040000027">
    <property type="protein sequence ID" value="CAH1183768.1"/>
    <property type="molecule type" value="Genomic_DNA"/>
</dbReference>
<comment type="caution">
    <text evidence="2">The sequence shown here is derived from an EMBL/GenBank/DDBJ whole genome shotgun (WGS) entry which is preliminary data.</text>
</comment>
<dbReference type="PANTHER" id="PTHR14091">
    <property type="entry name" value="PERIODIC TRYPTOPHAN PROTEIN 1"/>
    <property type="match status" value="1"/>
</dbReference>
<dbReference type="InterPro" id="IPR044285">
    <property type="entry name" value="PWP1"/>
</dbReference>
<sequence length="243" mass="27141">MENELLDRDPHSNINFTPCVRWVKRNVARSVPLNVQLSKNELVEIIKDTKEKLGIAESRERTDSEDAPMEAGTTSTSADDEFNFAEYDKDDNNETAQTLGIHSLAELPNEIEAEDHFSESDDSEKEDDIIKPTDNLILVAHVEGDASLLEVYVYNNDEEESFYVHHDILLPSFPLCLEWLNYEKGQAAGNYCAVGSMSPVIDVWDLDIMNCLEPAFKLGKVASAKKKRAAIGHKDAVLALGTI</sequence>
<keyword evidence="3" id="KW-1185">Reference proteome</keyword>
<dbReference type="OrthoDB" id="270624at2759"/>
<dbReference type="PANTHER" id="PTHR14091:SF0">
    <property type="entry name" value="PERIODIC TRYPTOPHAN PROTEIN 1 HOMOLOG"/>
    <property type="match status" value="1"/>
</dbReference>
<evidence type="ECO:0000313" key="3">
    <source>
        <dbReference type="Proteomes" id="UP001152799"/>
    </source>
</evidence>
<reference evidence="2" key="1">
    <citation type="submission" date="2022-01" db="EMBL/GenBank/DDBJ databases">
        <authorList>
            <person name="King R."/>
        </authorList>
    </citation>
    <scope>NUCLEOTIDE SEQUENCE</scope>
</reference>
<dbReference type="GO" id="GO:0006364">
    <property type="term" value="P:rRNA processing"/>
    <property type="evidence" value="ECO:0007669"/>
    <property type="project" value="InterPro"/>
</dbReference>
<evidence type="ECO:0008006" key="4">
    <source>
        <dbReference type="Google" id="ProtNLM"/>
    </source>
</evidence>
<organism evidence="2 3">
    <name type="scientific">Ceutorhynchus assimilis</name>
    <name type="common">cabbage seed weevil</name>
    <dbReference type="NCBI Taxonomy" id="467358"/>
    <lineage>
        <taxon>Eukaryota</taxon>
        <taxon>Metazoa</taxon>
        <taxon>Ecdysozoa</taxon>
        <taxon>Arthropoda</taxon>
        <taxon>Hexapoda</taxon>
        <taxon>Insecta</taxon>
        <taxon>Pterygota</taxon>
        <taxon>Neoptera</taxon>
        <taxon>Endopterygota</taxon>
        <taxon>Coleoptera</taxon>
        <taxon>Polyphaga</taxon>
        <taxon>Cucujiformia</taxon>
        <taxon>Curculionidae</taxon>
        <taxon>Ceutorhynchinae</taxon>
        <taxon>Ceutorhynchus</taxon>
    </lineage>
</organism>
<feature type="region of interest" description="Disordered" evidence="1">
    <location>
        <begin position="56"/>
        <end position="76"/>
    </location>
</feature>
<proteinExistence type="predicted"/>
<evidence type="ECO:0000313" key="2">
    <source>
        <dbReference type="EMBL" id="CAH1183768.1"/>
    </source>
</evidence>
<evidence type="ECO:0000256" key="1">
    <source>
        <dbReference type="SAM" id="MobiDB-lite"/>
    </source>
</evidence>
<name>A0A9P0DSF2_9CUCU</name>
<dbReference type="GO" id="GO:0005634">
    <property type="term" value="C:nucleus"/>
    <property type="evidence" value="ECO:0007669"/>
    <property type="project" value="TreeGrafter"/>
</dbReference>
<accession>A0A9P0DSF2</accession>
<dbReference type="AlphaFoldDB" id="A0A9P0DSF2"/>
<dbReference type="Proteomes" id="UP001152799">
    <property type="component" value="Unassembled WGS sequence"/>
</dbReference>
<protein>
    <recommendedName>
        <fullName evidence="4">Periodic tryptophan protein 1</fullName>
    </recommendedName>
</protein>